<evidence type="ECO:0000313" key="1">
    <source>
        <dbReference type="EMBL" id="GCE43489.1"/>
    </source>
</evidence>
<dbReference type="Proteomes" id="UP000287519">
    <property type="component" value="Unassembled WGS sequence"/>
</dbReference>
<keyword evidence="2" id="KW-1185">Reference proteome</keyword>
<accession>A0A402CIV7</accession>
<reference evidence="1 2" key="1">
    <citation type="submission" date="2018-11" db="EMBL/GenBank/DDBJ databases">
        <title>Microbial catabolism of amino acid.</title>
        <authorList>
            <person name="Hibi M."/>
            <person name="Ogawa J."/>
        </authorList>
    </citation>
    <scope>NUCLEOTIDE SEQUENCE [LARGE SCALE GENOMIC DNA]</scope>
    <source>
        <strain evidence="1 2">C31-06</strain>
    </source>
</reference>
<gene>
    <name evidence="1" type="ORF">Rhow_007719</name>
</gene>
<dbReference type="AlphaFoldDB" id="A0A402CIV7"/>
<dbReference type="EMBL" id="BHYM01000077">
    <property type="protein sequence ID" value="GCE43489.1"/>
    <property type="molecule type" value="Genomic_DNA"/>
</dbReference>
<evidence type="ECO:0000313" key="2">
    <source>
        <dbReference type="Proteomes" id="UP000287519"/>
    </source>
</evidence>
<name>A0A402CIV7_RHOWR</name>
<comment type="caution">
    <text evidence="1">The sequence shown here is derived from an EMBL/GenBank/DDBJ whole genome shotgun (WGS) entry which is preliminary data.</text>
</comment>
<protein>
    <submittedName>
        <fullName evidence="1">Uncharacterized protein</fullName>
    </submittedName>
</protein>
<proteinExistence type="predicted"/>
<sequence length="42" mass="4489">MNVLFLLLGQFGGDLAVDDVLELFPDTGEPLAHGSRGHRPSP</sequence>
<organism evidence="1 2">
    <name type="scientific">Rhodococcus wratislaviensis</name>
    <name type="common">Tsukamurella wratislaviensis</name>
    <dbReference type="NCBI Taxonomy" id="44752"/>
    <lineage>
        <taxon>Bacteria</taxon>
        <taxon>Bacillati</taxon>
        <taxon>Actinomycetota</taxon>
        <taxon>Actinomycetes</taxon>
        <taxon>Mycobacteriales</taxon>
        <taxon>Nocardiaceae</taxon>
        <taxon>Rhodococcus</taxon>
    </lineage>
</organism>